<dbReference type="Proteomes" id="UP001497472">
    <property type="component" value="Unassembled WGS sequence"/>
</dbReference>
<gene>
    <name evidence="1" type="ORF">LNINA_LOCUS1936</name>
</gene>
<name>A0AAV1J0U3_9NEOP</name>
<keyword evidence="2" id="KW-1185">Reference proteome</keyword>
<evidence type="ECO:0000313" key="1">
    <source>
        <dbReference type="EMBL" id="CAK1541998.1"/>
    </source>
</evidence>
<sequence>MSRHSTSHDTCSCQKQPTNKMQIAAYTTCEPSKSVTHQQTKLPRAVGVGNLKLKLYAFTMASADTLKILTSELQVFEEKPKVIEGHKIHDWFKIGENIFEHLYDLGTQLQWDFSKLKDSPETANVIALVTKNFKWIECFLSLYPNLRIDLDMVGSAGDVCRTRSGLETLLKGFVSIDPQFDKILDILEDTAEVDEFDRVLKLWIDSGHRPDFSPTDLLPTTPESHWWWF</sequence>
<organism evidence="1 2">
    <name type="scientific">Leptosia nina</name>
    <dbReference type="NCBI Taxonomy" id="320188"/>
    <lineage>
        <taxon>Eukaryota</taxon>
        <taxon>Metazoa</taxon>
        <taxon>Ecdysozoa</taxon>
        <taxon>Arthropoda</taxon>
        <taxon>Hexapoda</taxon>
        <taxon>Insecta</taxon>
        <taxon>Pterygota</taxon>
        <taxon>Neoptera</taxon>
        <taxon>Endopterygota</taxon>
        <taxon>Lepidoptera</taxon>
        <taxon>Glossata</taxon>
        <taxon>Ditrysia</taxon>
        <taxon>Papilionoidea</taxon>
        <taxon>Pieridae</taxon>
        <taxon>Pierinae</taxon>
        <taxon>Leptosia</taxon>
    </lineage>
</organism>
<dbReference type="EMBL" id="CAVLEF010000003">
    <property type="protein sequence ID" value="CAK1541998.1"/>
    <property type="molecule type" value="Genomic_DNA"/>
</dbReference>
<proteinExistence type="predicted"/>
<comment type="caution">
    <text evidence="1">The sequence shown here is derived from an EMBL/GenBank/DDBJ whole genome shotgun (WGS) entry which is preliminary data.</text>
</comment>
<evidence type="ECO:0000313" key="2">
    <source>
        <dbReference type="Proteomes" id="UP001497472"/>
    </source>
</evidence>
<dbReference type="AlphaFoldDB" id="A0AAV1J0U3"/>
<protein>
    <submittedName>
        <fullName evidence="1">Uncharacterized protein</fullName>
    </submittedName>
</protein>
<reference evidence="1 2" key="1">
    <citation type="submission" date="2023-11" db="EMBL/GenBank/DDBJ databases">
        <authorList>
            <person name="Okamura Y."/>
        </authorList>
    </citation>
    <scope>NUCLEOTIDE SEQUENCE [LARGE SCALE GENOMIC DNA]</scope>
</reference>
<accession>A0AAV1J0U3</accession>